<organism evidence="2 3">
    <name type="scientific">Ceratodon purpureus</name>
    <name type="common">Fire moss</name>
    <name type="synonym">Dicranum purpureum</name>
    <dbReference type="NCBI Taxonomy" id="3225"/>
    <lineage>
        <taxon>Eukaryota</taxon>
        <taxon>Viridiplantae</taxon>
        <taxon>Streptophyta</taxon>
        <taxon>Embryophyta</taxon>
        <taxon>Bryophyta</taxon>
        <taxon>Bryophytina</taxon>
        <taxon>Bryopsida</taxon>
        <taxon>Dicranidae</taxon>
        <taxon>Pseudoditrichales</taxon>
        <taxon>Ditrichaceae</taxon>
        <taxon>Ceratodon</taxon>
    </lineage>
</organism>
<comment type="caution">
    <text evidence="2">The sequence shown here is derived from an EMBL/GenBank/DDBJ whole genome shotgun (WGS) entry which is preliminary data.</text>
</comment>
<gene>
    <name evidence="2" type="ORF">KC19_10G071200</name>
</gene>
<evidence type="ECO:0000313" key="2">
    <source>
        <dbReference type="EMBL" id="KAG0558998.1"/>
    </source>
</evidence>
<feature type="signal peptide" evidence="1">
    <location>
        <begin position="1"/>
        <end position="21"/>
    </location>
</feature>
<evidence type="ECO:0000313" key="3">
    <source>
        <dbReference type="Proteomes" id="UP000822688"/>
    </source>
</evidence>
<sequence>MAMGTRTSATMLLLRRALATAAKPATEVVQKKPGTGHPKKKNLFDVARLLPGWGVGHKVAKTHWKPQTYYKLLDIKLRKDAGHGAAWGIYHEEGEEAGKLQKISGANKRCWKYVEDGPERTWESIVSKKNLIVEEAKTEVSA</sequence>
<feature type="chain" id="PRO_5035794707" evidence="1">
    <location>
        <begin position="22"/>
        <end position="142"/>
    </location>
</feature>
<protein>
    <submittedName>
        <fullName evidence="2">Uncharacterized protein</fullName>
    </submittedName>
</protein>
<dbReference type="InterPro" id="IPR032053">
    <property type="entry name" value="Ribosomal_mS34"/>
</dbReference>
<dbReference type="EMBL" id="CM026431">
    <property type="protein sequence ID" value="KAG0558998.1"/>
    <property type="molecule type" value="Genomic_DNA"/>
</dbReference>
<keyword evidence="1" id="KW-0732">Signal</keyword>
<dbReference type="AlphaFoldDB" id="A0A8T0GMM1"/>
<dbReference type="Pfam" id="PF16053">
    <property type="entry name" value="MRP-S34"/>
    <property type="match status" value="1"/>
</dbReference>
<dbReference type="PANTHER" id="PTHR35316:SF1">
    <property type="entry name" value="28S RIBOSOMAL S34 PROTEIN"/>
    <property type="match status" value="1"/>
</dbReference>
<evidence type="ECO:0000256" key="1">
    <source>
        <dbReference type="SAM" id="SignalP"/>
    </source>
</evidence>
<dbReference type="GO" id="GO:0003735">
    <property type="term" value="F:structural constituent of ribosome"/>
    <property type="evidence" value="ECO:0007669"/>
    <property type="project" value="InterPro"/>
</dbReference>
<dbReference type="Proteomes" id="UP000822688">
    <property type="component" value="Chromosome 10"/>
</dbReference>
<reference evidence="2" key="1">
    <citation type="submission" date="2020-06" db="EMBL/GenBank/DDBJ databases">
        <title>WGS assembly of Ceratodon purpureus strain R40.</title>
        <authorList>
            <person name="Carey S.B."/>
            <person name="Jenkins J."/>
            <person name="Shu S."/>
            <person name="Lovell J.T."/>
            <person name="Sreedasyam A."/>
            <person name="Maumus F."/>
            <person name="Tiley G.P."/>
            <person name="Fernandez-Pozo N."/>
            <person name="Barry K."/>
            <person name="Chen C."/>
            <person name="Wang M."/>
            <person name="Lipzen A."/>
            <person name="Daum C."/>
            <person name="Saski C.A."/>
            <person name="Payton A.C."/>
            <person name="Mcbreen J.C."/>
            <person name="Conrad R.E."/>
            <person name="Kollar L.M."/>
            <person name="Olsson S."/>
            <person name="Huttunen S."/>
            <person name="Landis J.B."/>
            <person name="Wickett N.J."/>
            <person name="Johnson M.G."/>
            <person name="Rensing S.A."/>
            <person name="Grimwood J."/>
            <person name="Schmutz J."/>
            <person name="Mcdaniel S.F."/>
        </authorList>
    </citation>
    <scope>NUCLEOTIDE SEQUENCE</scope>
    <source>
        <strain evidence="2">R40</strain>
    </source>
</reference>
<dbReference type="GO" id="GO:0005739">
    <property type="term" value="C:mitochondrion"/>
    <property type="evidence" value="ECO:0007669"/>
    <property type="project" value="InterPro"/>
</dbReference>
<dbReference type="PANTHER" id="PTHR35316">
    <property type="entry name" value="28S RIBOSOMAL S34 PROTEIN"/>
    <property type="match status" value="1"/>
</dbReference>
<proteinExistence type="predicted"/>
<accession>A0A8T0GMM1</accession>
<keyword evidence="3" id="KW-1185">Reference proteome</keyword>
<name>A0A8T0GMM1_CERPU</name>